<gene>
    <name evidence="2" type="ORF">GJV78_05600</name>
</gene>
<dbReference type="EMBL" id="WMJZ01000005">
    <property type="protein sequence ID" value="MTH45747.1"/>
    <property type="molecule type" value="Genomic_DNA"/>
</dbReference>
<dbReference type="Pfam" id="PF17765">
    <property type="entry name" value="MLTR_LBD"/>
    <property type="match status" value="1"/>
</dbReference>
<dbReference type="OrthoDB" id="5346389at2"/>
<organism evidence="2 3">
    <name type="scientific">Intestinirhabdus alba</name>
    <dbReference type="NCBI Taxonomy" id="2899544"/>
    <lineage>
        <taxon>Bacteria</taxon>
        <taxon>Pseudomonadati</taxon>
        <taxon>Pseudomonadota</taxon>
        <taxon>Gammaproteobacteria</taxon>
        <taxon>Enterobacterales</taxon>
        <taxon>Enterobacteriaceae</taxon>
        <taxon>Intestinirhabdus</taxon>
    </lineage>
</organism>
<dbReference type="AlphaFoldDB" id="A0A6L6IIP8"/>
<dbReference type="PANTHER" id="PTHR35010">
    <property type="entry name" value="BLL4672 PROTEIN-RELATED"/>
    <property type="match status" value="1"/>
</dbReference>
<dbReference type="RefSeq" id="WP_155107396.1">
    <property type="nucleotide sequence ID" value="NZ_WMJZ01000005.1"/>
</dbReference>
<name>A0A6L6IIP8_9ENTR</name>
<dbReference type="GO" id="GO:0003677">
    <property type="term" value="F:DNA binding"/>
    <property type="evidence" value="ECO:0007669"/>
    <property type="project" value="InterPro"/>
</dbReference>
<sequence length="285" mass="33606">MENKLNRHKELGAFILAKRKDTSPDNFHSLGNSRRRTPGLRREEVAFMAKIGISWYTWLEQGKPIKVSRRVLENICTVLNFTRKEVEYVFSLADLAPPRVHTFCDGVKSSYKNMLDSLFFSPAFIIDRFFNIIYWNKCFDFVFPDINLLCEKERNLLLIAFTNENYKIYCSDWQKTAREVLSQFRLSYSKFIDEPQFYNNIERLKKESAFFRECWAENYVSPERSLIKIVFHPELGELVFEQTSYVLDAEEQSLLKAYIETPVLGTDTEMKICRVLSGEKSDLLR</sequence>
<proteinExistence type="predicted"/>
<dbReference type="InterPro" id="IPR001387">
    <property type="entry name" value="Cro/C1-type_HTH"/>
</dbReference>
<comment type="caution">
    <text evidence="2">The sequence shown here is derived from an EMBL/GenBank/DDBJ whole genome shotgun (WGS) entry which is preliminary data.</text>
</comment>
<protein>
    <submittedName>
        <fullName evidence="2">Helix-turn-helix domain-containing protein</fullName>
    </submittedName>
</protein>
<dbReference type="Proteomes" id="UP000477739">
    <property type="component" value="Unassembled WGS sequence"/>
</dbReference>
<dbReference type="SUPFAM" id="SSF47413">
    <property type="entry name" value="lambda repressor-like DNA-binding domains"/>
    <property type="match status" value="1"/>
</dbReference>
<accession>A0A6L6IIP8</accession>
<reference evidence="2 3" key="1">
    <citation type="submission" date="2019-11" db="EMBL/GenBank/DDBJ databases">
        <title>Escherichia alba sp. nov. isolated from the gut of plastic-eating superworms Zophobas atratus.</title>
        <authorList>
            <person name="Yang Y."/>
        </authorList>
    </citation>
    <scope>NUCLEOTIDE SEQUENCE [LARGE SCALE GENOMIC DNA]</scope>
    <source>
        <strain evidence="3">BIT-B35</strain>
    </source>
</reference>
<dbReference type="Gene3D" id="3.30.450.180">
    <property type="match status" value="1"/>
</dbReference>
<keyword evidence="3" id="KW-1185">Reference proteome</keyword>
<dbReference type="PANTHER" id="PTHR35010:SF3">
    <property type="entry name" value="BLL4873 PROTEIN"/>
    <property type="match status" value="1"/>
</dbReference>
<dbReference type="Pfam" id="PF13560">
    <property type="entry name" value="HTH_31"/>
    <property type="match status" value="1"/>
</dbReference>
<evidence type="ECO:0000259" key="1">
    <source>
        <dbReference type="Pfam" id="PF17765"/>
    </source>
</evidence>
<dbReference type="CDD" id="cd00093">
    <property type="entry name" value="HTH_XRE"/>
    <property type="match status" value="1"/>
</dbReference>
<dbReference type="Gene3D" id="1.10.260.40">
    <property type="entry name" value="lambda repressor-like DNA-binding domains"/>
    <property type="match status" value="1"/>
</dbReference>
<dbReference type="InterPro" id="IPR010982">
    <property type="entry name" value="Lambda_DNA-bd_dom_sf"/>
</dbReference>
<evidence type="ECO:0000313" key="3">
    <source>
        <dbReference type="Proteomes" id="UP000477739"/>
    </source>
</evidence>
<evidence type="ECO:0000313" key="2">
    <source>
        <dbReference type="EMBL" id="MTH45747.1"/>
    </source>
</evidence>
<feature type="domain" description="MmyB-like transcription regulator ligand binding" evidence="1">
    <location>
        <begin position="108"/>
        <end position="274"/>
    </location>
</feature>
<dbReference type="InterPro" id="IPR041413">
    <property type="entry name" value="MLTR_LBD"/>
</dbReference>